<feature type="domain" description="ATP-grasp fold succinyl-CoA synthetase-type" evidence="2">
    <location>
        <begin position="23"/>
        <end position="116"/>
    </location>
</feature>
<feature type="region of interest" description="Disordered" evidence="1">
    <location>
        <begin position="1"/>
        <end position="25"/>
    </location>
</feature>
<feature type="compositionally biased region" description="Basic residues" evidence="1">
    <location>
        <begin position="214"/>
        <end position="223"/>
    </location>
</feature>
<dbReference type="EMBL" id="BMSL01000008">
    <property type="protein sequence ID" value="GGS41193.1"/>
    <property type="molecule type" value="Genomic_DNA"/>
</dbReference>
<gene>
    <name evidence="3" type="ORF">GCM10010238_33390</name>
</gene>
<evidence type="ECO:0000313" key="4">
    <source>
        <dbReference type="Proteomes" id="UP000653493"/>
    </source>
</evidence>
<reference evidence="3" key="2">
    <citation type="submission" date="2020-09" db="EMBL/GenBank/DDBJ databases">
        <authorList>
            <person name="Sun Q."/>
            <person name="Ohkuma M."/>
        </authorList>
    </citation>
    <scope>NUCLEOTIDE SEQUENCE</scope>
    <source>
        <strain evidence="3">JCM 4234</strain>
    </source>
</reference>
<feature type="region of interest" description="Disordered" evidence="1">
    <location>
        <begin position="115"/>
        <end position="242"/>
    </location>
</feature>
<dbReference type="SUPFAM" id="SSF56059">
    <property type="entry name" value="Glutathione synthetase ATP-binding domain-like"/>
    <property type="match status" value="1"/>
</dbReference>
<protein>
    <recommendedName>
        <fullName evidence="2">ATP-grasp fold succinyl-CoA synthetase-type domain-containing protein</fullName>
    </recommendedName>
</protein>
<keyword evidence="4" id="KW-1185">Reference proteome</keyword>
<feature type="compositionally biased region" description="Low complexity" evidence="1">
    <location>
        <begin position="232"/>
        <end position="242"/>
    </location>
</feature>
<dbReference type="Gene3D" id="3.30.1490.20">
    <property type="entry name" value="ATP-grasp fold, A domain"/>
    <property type="match status" value="1"/>
</dbReference>
<evidence type="ECO:0000259" key="2">
    <source>
        <dbReference type="Pfam" id="PF08442"/>
    </source>
</evidence>
<feature type="compositionally biased region" description="Basic residues" evidence="1">
    <location>
        <begin position="129"/>
        <end position="139"/>
    </location>
</feature>
<evidence type="ECO:0000256" key="1">
    <source>
        <dbReference type="SAM" id="MobiDB-lite"/>
    </source>
</evidence>
<sequence length="365" mass="39110">MGHFRSPEPRWARHRQTGAETGLYERRARRLSAEHGIAVSRAEVTDSPERAWDTARRPGGRTVVKSQVRTGGRGKAGGVVRTAEPAAARRVLGMEVKGHTAAAVMVAEPVDVESESRVPCVPGPGGGRLRGRRPRRGRHGDRGGRGPAPRGGARVAVEPAEKMTTRRRPGWRKRPARPRRPPTSSYGWGRRWSARTPGSSRWTRWCVPPGPDRRPRRQGHPGRQRPLPAPPWGSGASPPADPLEAAAAAKGLAYVELDGEGGRHRPRRRPGHVDIPAGIAEPGRVGPVSKAATLTYRLTRPPPGRGSGAGQYVRTRRAVSAGAAPPLTPAASRAAFVAAAVPDEPETMAPAWPMVRPSDAVKPAM</sequence>
<feature type="compositionally biased region" description="Low complexity" evidence="1">
    <location>
        <begin position="147"/>
        <end position="156"/>
    </location>
</feature>
<dbReference type="AlphaFoldDB" id="A0A918GLC2"/>
<feature type="region of interest" description="Disordered" evidence="1">
    <location>
        <begin position="260"/>
        <end position="284"/>
    </location>
</feature>
<organism evidence="3 4">
    <name type="scientific">Streptomyces griseoviridis</name>
    <dbReference type="NCBI Taxonomy" id="45398"/>
    <lineage>
        <taxon>Bacteria</taxon>
        <taxon>Bacillati</taxon>
        <taxon>Actinomycetota</taxon>
        <taxon>Actinomycetes</taxon>
        <taxon>Kitasatosporales</taxon>
        <taxon>Streptomycetaceae</taxon>
        <taxon>Streptomyces</taxon>
    </lineage>
</organism>
<evidence type="ECO:0000313" key="3">
    <source>
        <dbReference type="EMBL" id="GGS41193.1"/>
    </source>
</evidence>
<dbReference type="Pfam" id="PF08442">
    <property type="entry name" value="ATP-grasp_2"/>
    <property type="match status" value="1"/>
</dbReference>
<proteinExistence type="predicted"/>
<accession>A0A918GLC2</accession>
<reference evidence="3" key="1">
    <citation type="journal article" date="2014" name="Int. J. Syst. Evol. Microbiol.">
        <title>Complete genome sequence of Corynebacterium casei LMG S-19264T (=DSM 44701T), isolated from a smear-ripened cheese.</title>
        <authorList>
            <consortium name="US DOE Joint Genome Institute (JGI-PGF)"/>
            <person name="Walter F."/>
            <person name="Albersmeier A."/>
            <person name="Kalinowski J."/>
            <person name="Ruckert C."/>
        </authorList>
    </citation>
    <scope>NUCLEOTIDE SEQUENCE</scope>
    <source>
        <strain evidence="3">JCM 4234</strain>
    </source>
</reference>
<feature type="region of interest" description="Disordered" evidence="1">
    <location>
        <begin position="48"/>
        <end position="79"/>
    </location>
</feature>
<feature type="compositionally biased region" description="Basic residues" evidence="1">
    <location>
        <begin position="165"/>
        <end position="180"/>
    </location>
</feature>
<feature type="compositionally biased region" description="Basic and acidic residues" evidence="1">
    <location>
        <begin position="1"/>
        <end position="11"/>
    </location>
</feature>
<comment type="caution">
    <text evidence="3">The sequence shown here is derived from an EMBL/GenBank/DDBJ whole genome shotgun (WGS) entry which is preliminary data.</text>
</comment>
<dbReference type="Proteomes" id="UP000653493">
    <property type="component" value="Unassembled WGS sequence"/>
</dbReference>
<dbReference type="GO" id="GO:0005524">
    <property type="term" value="F:ATP binding"/>
    <property type="evidence" value="ECO:0007669"/>
    <property type="project" value="InterPro"/>
</dbReference>
<name>A0A918GLC2_STRGD</name>
<dbReference type="InterPro" id="IPR013650">
    <property type="entry name" value="ATP-grasp_succ-CoA_synth-type"/>
</dbReference>
<dbReference type="InterPro" id="IPR013815">
    <property type="entry name" value="ATP_grasp_subdomain_1"/>
</dbReference>